<organism evidence="2">
    <name type="scientific">Alexandrium monilatum</name>
    <dbReference type="NCBI Taxonomy" id="311494"/>
    <lineage>
        <taxon>Eukaryota</taxon>
        <taxon>Sar</taxon>
        <taxon>Alveolata</taxon>
        <taxon>Dinophyceae</taxon>
        <taxon>Gonyaulacales</taxon>
        <taxon>Pyrocystaceae</taxon>
        <taxon>Alexandrium</taxon>
    </lineage>
</organism>
<reference evidence="2" key="1">
    <citation type="submission" date="2021-01" db="EMBL/GenBank/DDBJ databases">
        <authorList>
            <person name="Corre E."/>
            <person name="Pelletier E."/>
            <person name="Niang G."/>
            <person name="Scheremetjew M."/>
            <person name="Finn R."/>
            <person name="Kale V."/>
            <person name="Holt S."/>
            <person name="Cochrane G."/>
            <person name="Meng A."/>
            <person name="Brown T."/>
            <person name="Cohen L."/>
        </authorList>
    </citation>
    <scope>NUCLEOTIDE SEQUENCE</scope>
    <source>
        <strain evidence="2">CCMP3105</strain>
    </source>
</reference>
<accession>A0A7S4RVF0</accession>
<dbReference type="AlphaFoldDB" id="A0A7S4RVF0"/>
<evidence type="ECO:0000313" key="2">
    <source>
        <dbReference type="EMBL" id="CAE4626206.1"/>
    </source>
</evidence>
<evidence type="ECO:0000256" key="1">
    <source>
        <dbReference type="SAM" id="MobiDB-lite"/>
    </source>
</evidence>
<feature type="region of interest" description="Disordered" evidence="1">
    <location>
        <begin position="1"/>
        <end position="91"/>
    </location>
</feature>
<sequence length="443" mass="50202">MWTPSPHLGEGEEEQEEPTLPSRHRRWSSRALVQRREAGVGLQAGGHGFCLRPRPPRQRWPSLQPPQRQVPATSSAAALPAPPAPPAPLRDGRRERLLDFWRFVASALQGENSQDNICGVFELGGSIDCLGDVAFTRDEITAKFLRDEDLESVVWHCLLISWLGAGGPDQSTYKQLRELKLLRRYANTSRDNLHQIYDHVEQLAQEYGIRRVFHGDSTAVRFRLESSQGERLLHQWHAAVPTICKALREEICPKRFERVLRSTYYIGELTAKELFVHLHYAGPTCADTTRHVPIGDGARCGARLIVAGEAEREPLRQALRRGRGQPLLSAPGRPAPRARREDLEAVHLVSASRDDHMRCLPELEAACRHYQETAPHRHDRFRNCRINRPHLLDLADVEVMLCFYKNYCKLRARWGDGPVPPGICPRGWTRRGRNGQPAHGEAA</sequence>
<gene>
    <name evidence="2" type="ORF">AMON00008_LOCUS41059</name>
</gene>
<dbReference type="EMBL" id="HBNR01058375">
    <property type="protein sequence ID" value="CAE4626206.1"/>
    <property type="molecule type" value="Transcribed_RNA"/>
</dbReference>
<name>A0A7S4RVF0_9DINO</name>
<protein>
    <submittedName>
        <fullName evidence="2">Uncharacterized protein</fullName>
    </submittedName>
</protein>
<proteinExistence type="predicted"/>